<comment type="caution">
    <text evidence="2">The sequence shown here is derived from an EMBL/GenBank/DDBJ whole genome shotgun (WGS) entry which is preliminary data.</text>
</comment>
<proteinExistence type="predicted"/>
<reference evidence="2 3" key="1">
    <citation type="journal article" date="2018" name="Sci. Data">
        <title>The draft genome sequence of cork oak.</title>
        <authorList>
            <person name="Ramos A.M."/>
            <person name="Usie A."/>
            <person name="Barbosa P."/>
            <person name="Barros P.M."/>
            <person name="Capote T."/>
            <person name="Chaves I."/>
            <person name="Simoes F."/>
            <person name="Abreu I."/>
            <person name="Carrasquinho I."/>
            <person name="Faro C."/>
            <person name="Guimaraes J.B."/>
            <person name="Mendonca D."/>
            <person name="Nobrega F."/>
            <person name="Rodrigues L."/>
            <person name="Saibo N.J.M."/>
            <person name="Varela M.C."/>
            <person name="Egas C."/>
            <person name="Matos J."/>
            <person name="Miguel C.M."/>
            <person name="Oliveira M.M."/>
            <person name="Ricardo C.P."/>
            <person name="Goncalves S."/>
        </authorList>
    </citation>
    <scope>NUCLEOTIDE SEQUENCE [LARGE SCALE GENOMIC DNA]</scope>
    <source>
        <strain evidence="3">cv. HL8</strain>
    </source>
</reference>
<evidence type="ECO:0000313" key="3">
    <source>
        <dbReference type="Proteomes" id="UP000237347"/>
    </source>
</evidence>
<keyword evidence="3" id="KW-1185">Reference proteome</keyword>
<dbReference type="GO" id="GO:0005634">
    <property type="term" value="C:nucleus"/>
    <property type="evidence" value="ECO:0007669"/>
    <property type="project" value="TreeGrafter"/>
</dbReference>
<dbReference type="AlphaFoldDB" id="A0AAW0KET6"/>
<accession>A0AAW0KET6</accession>
<dbReference type="Pfam" id="PF10238">
    <property type="entry name" value="Eapp_C"/>
    <property type="match status" value="1"/>
</dbReference>
<evidence type="ECO:0000313" key="2">
    <source>
        <dbReference type="EMBL" id="KAK7837058.1"/>
    </source>
</evidence>
<dbReference type="EMBL" id="PKMF04000337">
    <property type="protein sequence ID" value="KAK7837058.1"/>
    <property type="molecule type" value="Genomic_DNA"/>
</dbReference>
<dbReference type="PANTHER" id="PTHR15967">
    <property type="entry name" value="E2F-ASSOCIATED PHOSPHOPROTEIN"/>
    <property type="match status" value="1"/>
</dbReference>
<name>A0AAW0KET6_QUESU</name>
<dbReference type="InterPro" id="IPR019370">
    <property type="entry name" value="E2F-assoc_phosphoprotein"/>
</dbReference>
<evidence type="ECO:0000256" key="1">
    <source>
        <dbReference type="SAM" id="MobiDB-lite"/>
    </source>
</evidence>
<feature type="region of interest" description="Disordered" evidence="1">
    <location>
        <begin position="124"/>
        <end position="143"/>
    </location>
</feature>
<dbReference type="PANTHER" id="PTHR15967:SF0">
    <property type="entry name" value="E2F-ASSOCIATED PHOSPHOPROTEIN"/>
    <property type="match status" value="1"/>
</dbReference>
<dbReference type="Proteomes" id="UP000237347">
    <property type="component" value="Unassembled WGS sequence"/>
</dbReference>
<gene>
    <name evidence="2" type="primary">Eapp</name>
    <name evidence="2" type="ORF">CFP56_021745</name>
</gene>
<organism evidence="2 3">
    <name type="scientific">Quercus suber</name>
    <name type="common">Cork oak</name>
    <dbReference type="NCBI Taxonomy" id="58331"/>
    <lineage>
        <taxon>Eukaryota</taxon>
        <taxon>Viridiplantae</taxon>
        <taxon>Streptophyta</taxon>
        <taxon>Embryophyta</taxon>
        <taxon>Tracheophyta</taxon>
        <taxon>Spermatophyta</taxon>
        <taxon>Magnoliopsida</taxon>
        <taxon>eudicotyledons</taxon>
        <taxon>Gunneridae</taxon>
        <taxon>Pentapetalae</taxon>
        <taxon>rosids</taxon>
        <taxon>fabids</taxon>
        <taxon>Fagales</taxon>
        <taxon>Fagaceae</taxon>
        <taxon>Quercus</taxon>
    </lineage>
</organism>
<protein>
    <submittedName>
        <fullName evidence="2">E2f-associated phosphoprotein</fullName>
    </submittedName>
</protein>
<sequence>MVLTAVRLDSQADGLLWFDGKHDKEFFFFFFLADGGRVAEQISDDDEIDYSVKPEFYDPKLDDKDELWVQKRRKGHTSDAVLSCPACFTTLCLECQRHEKYVTQYRAIFVINCKIDSDQVLKQNGPKPIKGKSRREASSVGGETLKKVSCSACSTEVGVVDEDEVYHFFNALPSES</sequence>